<keyword evidence="5" id="KW-0677">Repeat</keyword>
<dbReference type="PANTHER" id="PTHR47143:SF4">
    <property type="entry name" value="TRANSIENT RECEPTOR POTENTIAL CATION CHANNEL PROTEIN PAINLESS"/>
    <property type="match status" value="1"/>
</dbReference>
<evidence type="ECO:0000256" key="5">
    <source>
        <dbReference type="ARBA" id="ARBA00022737"/>
    </source>
</evidence>
<evidence type="ECO:0000256" key="9">
    <source>
        <dbReference type="ARBA" id="ARBA00023136"/>
    </source>
</evidence>
<dbReference type="PANTHER" id="PTHR47143">
    <property type="entry name" value="TRANSIENT RECEPTOR POTENTIAL CATION CHANNEL PROTEIN PAINLESS"/>
    <property type="match status" value="1"/>
</dbReference>
<evidence type="ECO:0000256" key="6">
    <source>
        <dbReference type="ARBA" id="ARBA00022989"/>
    </source>
</evidence>
<organism evidence="14">
    <name type="scientific">Diabrotica virgifera virgifera</name>
    <name type="common">western corn rootworm</name>
    <dbReference type="NCBI Taxonomy" id="50390"/>
    <lineage>
        <taxon>Eukaryota</taxon>
        <taxon>Metazoa</taxon>
        <taxon>Ecdysozoa</taxon>
        <taxon>Arthropoda</taxon>
        <taxon>Hexapoda</taxon>
        <taxon>Insecta</taxon>
        <taxon>Pterygota</taxon>
        <taxon>Neoptera</taxon>
        <taxon>Endopterygota</taxon>
        <taxon>Coleoptera</taxon>
        <taxon>Polyphaga</taxon>
        <taxon>Cucujiformia</taxon>
        <taxon>Chrysomeloidea</taxon>
        <taxon>Chrysomelidae</taxon>
        <taxon>Galerucinae</taxon>
        <taxon>Diabroticina</taxon>
        <taxon>Diabroticites</taxon>
        <taxon>Diabrotica</taxon>
    </lineage>
</organism>
<keyword evidence="7 11" id="KW-0040">ANK repeat</keyword>
<dbReference type="SUPFAM" id="SSF48403">
    <property type="entry name" value="Ankyrin repeat"/>
    <property type="match status" value="2"/>
</dbReference>
<evidence type="ECO:0000256" key="10">
    <source>
        <dbReference type="ARBA" id="ARBA00023303"/>
    </source>
</evidence>
<dbReference type="PROSITE" id="PS50297">
    <property type="entry name" value="ANK_REP_REGION"/>
    <property type="match status" value="1"/>
</dbReference>
<dbReference type="InParanoid" id="A0A6P7GNQ4"/>
<dbReference type="InterPro" id="IPR005821">
    <property type="entry name" value="Ion_trans_dom"/>
</dbReference>
<comment type="subcellular location">
    <subcellularLocation>
        <location evidence="1">Membrane</location>
        <topology evidence="1">Multi-pass membrane protein</topology>
    </subcellularLocation>
</comment>
<proteinExistence type="predicted"/>
<evidence type="ECO:0000259" key="13">
    <source>
        <dbReference type="Pfam" id="PF00520"/>
    </source>
</evidence>
<keyword evidence="10" id="KW-0407">Ion channel</keyword>
<feature type="transmembrane region" description="Helical" evidence="12">
    <location>
        <begin position="559"/>
        <end position="580"/>
    </location>
</feature>
<keyword evidence="9 12" id="KW-0472">Membrane</keyword>
<dbReference type="Pfam" id="PF00520">
    <property type="entry name" value="Ion_trans"/>
    <property type="match status" value="1"/>
</dbReference>
<evidence type="ECO:0000256" key="2">
    <source>
        <dbReference type="ARBA" id="ARBA00022448"/>
    </source>
</evidence>
<dbReference type="OrthoDB" id="2157354at2759"/>
<dbReference type="SMART" id="SM00248">
    <property type="entry name" value="ANK"/>
    <property type="match status" value="6"/>
</dbReference>
<keyword evidence="6 12" id="KW-1133">Transmembrane helix</keyword>
<dbReference type="RefSeq" id="XP_028146813.1">
    <property type="nucleotide sequence ID" value="XM_028291012.1"/>
</dbReference>
<dbReference type="KEGG" id="dvv:114340279"/>
<dbReference type="PROSITE" id="PS50088">
    <property type="entry name" value="ANK_REPEAT"/>
    <property type="match status" value="1"/>
</dbReference>
<feature type="transmembrane region" description="Helical" evidence="12">
    <location>
        <begin position="685"/>
        <end position="707"/>
    </location>
</feature>
<evidence type="ECO:0000256" key="7">
    <source>
        <dbReference type="ARBA" id="ARBA00023043"/>
    </source>
</evidence>
<evidence type="ECO:0000256" key="1">
    <source>
        <dbReference type="ARBA" id="ARBA00004141"/>
    </source>
</evidence>
<evidence type="ECO:0000256" key="11">
    <source>
        <dbReference type="PROSITE-ProRule" id="PRU00023"/>
    </source>
</evidence>
<evidence type="ECO:0000256" key="8">
    <source>
        <dbReference type="ARBA" id="ARBA00023065"/>
    </source>
</evidence>
<gene>
    <name evidence="14" type="primary">LOC114340279</name>
</gene>
<keyword evidence="8" id="KW-0406">Ion transport</keyword>
<dbReference type="InterPro" id="IPR036770">
    <property type="entry name" value="Ankyrin_rpt-contain_sf"/>
</dbReference>
<keyword evidence="4 12" id="KW-0812">Transmembrane</keyword>
<dbReference type="GO" id="GO:0005216">
    <property type="term" value="F:monoatomic ion channel activity"/>
    <property type="evidence" value="ECO:0007669"/>
    <property type="project" value="InterPro"/>
</dbReference>
<keyword evidence="2" id="KW-0813">Transport</keyword>
<sequence length="876" mass="101234">MDNPSTSIDRYYSGYDPGRKKIDAVRDIVSGIISKKNEIYCPTPEELILDYVLKNKTKYLEKLFNANLLKCRYYHPVYTYYVDILSIACVMEEVEARTVACLIKMGADIRCRDVDSWEPLHYAALRTDYSVLKLITDELKNKRFHLDEVLVDNNNALDILFRYGNKDSVDFVDCAKLLIYEGINVNLADNKIFPSDWANTKKLKDIRKDIQDYYDQITRGTDSPKYIRSHQETVDHEPDQTDPNDCLFELIKKKDEDEFLNYDSAIISNLADSDNGEMTLLQFACENRTKRIVERLLEVGADKTKTTTIKKETPIEIAADRDYHEIFEILIDQYKENEEIPKYVISEFLPRLLQAYDSPLSKYKSSCDLLLKKLKANTNIYDLNEKTKNTGYTPLHYAARYADTATVIKLVEMGASLDCRNESGFMPVQYLDTEQLEAVLDNCVQGDLSDRKRKIKEFKVFINFSPLLPKKVKTKNNNTDPSSASMETNNDIEIQNLDNNNDTTPESINLLSSNNVNKSDNIYETDLVFYMSGVPEFKHLLKHPVVASFLYLKWHSTRWLFWANLAFYLTFCAFLVINVFLNSSVFQYTLLWFILSITLLVLAFREVFQMCLRCKKYFKNVENYMELLLIGLVALILLNCFSTSTQKAISSLSMLLAGLELILMIGQHPNLSTNLVILRTVSYNFFKFLLCYVLLILAFPLSFYIIFAKDPQELSANNTKEDDADPFENPGLSLFQTIVMLTGELNANDLRQNFEKFPIIGRLIFVIFIFMIVIILLNLLNGLAVSDTQMIRNDAELVSYIERVRYLRDIEMIFKDKKHCCLKLLGILKRIAEKSSLTRSKITVLPNQDGQIKEINNLCLDQEIVQRIKNIIRTKV</sequence>
<dbReference type="FunCoup" id="A0A6P7GNQ4">
    <property type="interactions" value="80"/>
</dbReference>
<protein>
    <submittedName>
        <fullName evidence="14">Transient receptor potential cation channel protein painless-like isoform X1</fullName>
    </submittedName>
</protein>
<evidence type="ECO:0000256" key="12">
    <source>
        <dbReference type="SAM" id="Phobius"/>
    </source>
</evidence>
<dbReference type="Gene3D" id="1.10.287.70">
    <property type="match status" value="1"/>
</dbReference>
<accession>A0A6P7GNQ4</accession>
<dbReference type="AlphaFoldDB" id="A0A6P7GNQ4"/>
<dbReference type="Gene3D" id="1.25.40.20">
    <property type="entry name" value="Ankyrin repeat-containing domain"/>
    <property type="match status" value="3"/>
</dbReference>
<feature type="transmembrane region" description="Helical" evidence="12">
    <location>
        <begin position="624"/>
        <end position="642"/>
    </location>
</feature>
<feature type="transmembrane region" description="Helical" evidence="12">
    <location>
        <begin position="759"/>
        <end position="780"/>
    </location>
</feature>
<dbReference type="Pfam" id="PF00023">
    <property type="entry name" value="Ank"/>
    <property type="match status" value="1"/>
</dbReference>
<reference evidence="14" key="1">
    <citation type="submission" date="2025-08" db="UniProtKB">
        <authorList>
            <consortium name="RefSeq"/>
        </authorList>
    </citation>
    <scope>IDENTIFICATION</scope>
    <source>
        <tissue evidence="14">Whole insect</tissue>
    </source>
</reference>
<feature type="domain" description="Ion transport" evidence="13">
    <location>
        <begin position="559"/>
        <end position="795"/>
    </location>
</feature>
<feature type="repeat" description="ANK" evidence="11">
    <location>
        <begin position="390"/>
        <end position="422"/>
    </location>
</feature>
<evidence type="ECO:0000256" key="4">
    <source>
        <dbReference type="ARBA" id="ARBA00022692"/>
    </source>
</evidence>
<evidence type="ECO:0000313" key="14">
    <source>
        <dbReference type="RefSeq" id="XP_028146813.1"/>
    </source>
</evidence>
<feature type="transmembrane region" description="Helical" evidence="12">
    <location>
        <begin position="586"/>
        <end position="604"/>
    </location>
</feature>
<dbReference type="GO" id="GO:0034703">
    <property type="term" value="C:cation channel complex"/>
    <property type="evidence" value="ECO:0007669"/>
    <property type="project" value="UniProtKB-ARBA"/>
</dbReference>
<dbReference type="InterPro" id="IPR002110">
    <property type="entry name" value="Ankyrin_rpt"/>
</dbReference>
<keyword evidence="3" id="KW-0716">Sensory transduction</keyword>
<name>A0A6P7GNQ4_DIAVI</name>
<dbReference type="InterPro" id="IPR052076">
    <property type="entry name" value="TRP_cation_channel"/>
</dbReference>
<evidence type="ECO:0000256" key="3">
    <source>
        <dbReference type="ARBA" id="ARBA00022606"/>
    </source>
</evidence>